<keyword evidence="2" id="KW-1185">Reference proteome</keyword>
<protein>
    <submittedName>
        <fullName evidence="1">Glycoside hydrolase family 28 protein</fullName>
    </submittedName>
</protein>
<keyword evidence="1" id="KW-0378">Hydrolase</keyword>
<organism evidence="1 2">
    <name type="scientific">Laetiporus sulphureus 93-53</name>
    <dbReference type="NCBI Taxonomy" id="1314785"/>
    <lineage>
        <taxon>Eukaryota</taxon>
        <taxon>Fungi</taxon>
        <taxon>Dikarya</taxon>
        <taxon>Basidiomycota</taxon>
        <taxon>Agaricomycotina</taxon>
        <taxon>Agaricomycetes</taxon>
        <taxon>Polyporales</taxon>
        <taxon>Laetiporus</taxon>
    </lineage>
</organism>
<proteinExistence type="predicted"/>
<feature type="non-terminal residue" evidence="1">
    <location>
        <position position="1"/>
    </location>
</feature>
<dbReference type="AlphaFoldDB" id="A0A165HSV6"/>
<dbReference type="GO" id="GO:0016787">
    <property type="term" value="F:hydrolase activity"/>
    <property type="evidence" value="ECO:0007669"/>
    <property type="project" value="UniProtKB-KW"/>
</dbReference>
<dbReference type="Proteomes" id="UP000076871">
    <property type="component" value="Unassembled WGS sequence"/>
</dbReference>
<dbReference type="STRING" id="1314785.A0A165HSV6"/>
<dbReference type="OrthoDB" id="187139at2759"/>
<reference evidence="1 2" key="1">
    <citation type="journal article" date="2016" name="Mol. Biol. Evol.">
        <title>Comparative Genomics of Early-Diverging Mushroom-Forming Fungi Provides Insights into the Origins of Lignocellulose Decay Capabilities.</title>
        <authorList>
            <person name="Nagy L.G."/>
            <person name="Riley R."/>
            <person name="Tritt A."/>
            <person name="Adam C."/>
            <person name="Daum C."/>
            <person name="Floudas D."/>
            <person name="Sun H."/>
            <person name="Yadav J.S."/>
            <person name="Pangilinan J."/>
            <person name="Larsson K.H."/>
            <person name="Matsuura K."/>
            <person name="Barry K."/>
            <person name="Labutti K."/>
            <person name="Kuo R."/>
            <person name="Ohm R.A."/>
            <person name="Bhattacharya S.S."/>
            <person name="Shirouzu T."/>
            <person name="Yoshinaga Y."/>
            <person name="Martin F.M."/>
            <person name="Grigoriev I.V."/>
            <person name="Hibbett D.S."/>
        </authorList>
    </citation>
    <scope>NUCLEOTIDE SEQUENCE [LARGE SCALE GENOMIC DNA]</scope>
    <source>
        <strain evidence="1 2">93-53</strain>
    </source>
</reference>
<dbReference type="EMBL" id="KV427606">
    <property type="protein sequence ID" value="KZT12140.1"/>
    <property type="molecule type" value="Genomic_DNA"/>
</dbReference>
<dbReference type="Gene3D" id="2.160.20.10">
    <property type="entry name" value="Single-stranded right-handed beta-helix, Pectin lyase-like"/>
    <property type="match status" value="1"/>
</dbReference>
<dbReference type="InterPro" id="IPR011050">
    <property type="entry name" value="Pectin_lyase_fold/virulence"/>
</dbReference>
<gene>
    <name evidence="1" type="ORF">LAESUDRAFT_641955</name>
</gene>
<evidence type="ECO:0000313" key="2">
    <source>
        <dbReference type="Proteomes" id="UP000076871"/>
    </source>
</evidence>
<dbReference type="InterPro" id="IPR012334">
    <property type="entry name" value="Pectin_lyas_fold"/>
</dbReference>
<dbReference type="RefSeq" id="XP_040769788.1">
    <property type="nucleotide sequence ID" value="XM_040903703.1"/>
</dbReference>
<dbReference type="SUPFAM" id="SSF51126">
    <property type="entry name" value="Pectin lyase-like"/>
    <property type="match status" value="1"/>
</dbReference>
<name>A0A165HSV6_9APHY</name>
<dbReference type="InParanoid" id="A0A165HSV6"/>
<dbReference type="GeneID" id="63820733"/>
<evidence type="ECO:0000313" key="1">
    <source>
        <dbReference type="EMBL" id="KZT12140.1"/>
    </source>
</evidence>
<sequence length="84" mass="8857">SQPASVTSQYSSDLSISDVHYIDVTGLSSDAEGTVVVDIDCSQEREDITATGTNLTSQSPDGTAIYICTNVATVDELDFNCFAT</sequence>
<accession>A0A165HSV6</accession>